<dbReference type="RefSeq" id="WP_182488812.1">
    <property type="nucleotide sequence ID" value="NZ_JACJIO010000031.1"/>
</dbReference>
<sequence length="86" mass="9132">MALPGLPDHPALRSRSPVLAAAREMLGGPQTSFLLPAPTEPGGYLRVMALGMPQDAPHHLSLVVVLSSCEDLHGCRDAVKISHDTR</sequence>
<proteinExistence type="predicted"/>
<gene>
    <name evidence="1" type="ORF">FHR79_002296</name>
</gene>
<keyword evidence="2" id="KW-1185">Reference proteome</keyword>
<dbReference type="EMBL" id="JACJIO010000031">
    <property type="protein sequence ID" value="MBA9082160.1"/>
    <property type="molecule type" value="Genomic_DNA"/>
</dbReference>
<accession>A0ABR6E0T0</accession>
<protein>
    <submittedName>
        <fullName evidence="1">Uncharacterized protein</fullName>
    </submittedName>
</protein>
<dbReference type="Proteomes" id="UP000582085">
    <property type="component" value="Unassembled WGS sequence"/>
</dbReference>
<organism evidence="1 2">
    <name type="scientific">Micrococcus aloeverae</name>
    <dbReference type="NCBI Taxonomy" id="1391911"/>
    <lineage>
        <taxon>Bacteria</taxon>
        <taxon>Bacillati</taxon>
        <taxon>Actinomycetota</taxon>
        <taxon>Actinomycetes</taxon>
        <taxon>Micrococcales</taxon>
        <taxon>Micrococcaceae</taxon>
        <taxon>Micrococcus</taxon>
    </lineage>
</organism>
<evidence type="ECO:0000313" key="2">
    <source>
        <dbReference type="Proteomes" id="UP000582085"/>
    </source>
</evidence>
<comment type="caution">
    <text evidence="1">The sequence shown here is derived from an EMBL/GenBank/DDBJ whole genome shotgun (WGS) entry which is preliminary data.</text>
</comment>
<reference evidence="1 2" key="1">
    <citation type="submission" date="2020-08" db="EMBL/GenBank/DDBJ databases">
        <title>The Agave Microbiome: Exploring the role of microbial communities in plant adaptations to desert environments.</title>
        <authorList>
            <person name="Partida-Martinez L.P."/>
        </authorList>
    </citation>
    <scope>NUCLEOTIDE SEQUENCE [LARGE SCALE GENOMIC DNA]</scope>
    <source>
        <strain evidence="1 2">RAT4</strain>
    </source>
</reference>
<name>A0ABR6E0T0_9MICC</name>
<evidence type="ECO:0000313" key="1">
    <source>
        <dbReference type="EMBL" id="MBA9082160.1"/>
    </source>
</evidence>